<evidence type="ECO:0000256" key="4">
    <source>
        <dbReference type="ARBA" id="ARBA00023125"/>
    </source>
</evidence>
<evidence type="ECO:0000259" key="12">
    <source>
        <dbReference type="PROSITE" id="PS50071"/>
    </source>
</evidence>
<dbReference type="CDD" id="cd00086">
    <property type="entry name" value="homeodomain"/>
    <property type="match status" value="1"/>
</dbReference>
<dbReference type="SUPFAM" id="SSF46689">
    <property type="entry name" value="Homeodomain-like"/>
    <property type="match status" value="1"/>
</dbReference>
<dbReference type="GO" id="GO:0043565">
    <property type="term" value="F:sequence-specific DNA binding"/>
    <property type="evidence" value="ECO:0007669"/>
    <property type="project" value="InterPro"/>
</dbReference>
<evidence type="ECO:0000256" key="5">
    <source>
        <dbReference type="ARBA" id="ARBA00023155"/>
    </source>
</evidence>
<sequence length="373" mass="41405">MELCLSLGDHKALAEPSDQTTTTTKTTGFCMNLSIGPSCAAATPPPPPPPRDEEADKKRDDDDDDDDDDHIHVDDHIPLQLDLLPWPTSPCNQIQNAGVLSMNVINKAQEVVAAASSSHTNSGSSSFHIMDIGLCSNNNHSKGSAGDGLNNNYHNVYNYKRRAHSAEGQGDDEGERASNSRVGSDDEEDDIINGNANTCRKKLRLSKEQSAFLEESFKEHHTLNPKQKLALAKQLNLRPRQVEVWFQNRRARTKLKQTEVDCEFLKRCCETLTEENRRLNKELQELRALKATHHSNPFYMQSPATTLTLCPSCERTATTSNAAINTTNNTYNNNNNKVLSISTTKVQAAKFPLNRPSFYPFFQPKSHPSSAAS</sequence>
<feature type="coiled-coil region" evidence="10">
    <location>
        <begin position="255"/>
        <end position="296"/>
    </location>
</feature>
<dbReference type="AlphaFoldDB" id="A0A498KDN1"/>
<gene>
    <name evidence="13" type="ORF">DVH24_006733</name>
</gene>
<keyword evidence="14" id="KW-1185">Reference proteome</keyword>
<evidence type="ECO:0000256" key="1">
    <source>
        <dbReference type="ARBA" id="ARBA00004123"/>
    </source>
</evidence>
<feature type="region of interest" description="Disordered" evidence="11">
    <location>
        <begin position="163"/>
        <end position="193"/>
    </location>
</feature>
<comment type="similarity">
    <text evidence="2">Belongs to the HD-ZIP homeobox family. Class II subfamily.</text>
</comment>
<keyword evidence="4 8" id="KW-0238">DNA-binding</keyword>
<evidence type="ECO:0000256" key="3">
    <source>
        <dbReference type="ARBA" id="ARBA00023015"/>
    </source>
</evidence>
<evidence type="ECO:0000256" key="2">
    <source>
        <dbReference type="ARBA" id="ARBA00006074"/>
    </source>
</evidence>
<dbReference type="InterPro" id="IPR050762">
    <property type="entry name" value="HD-ZIP_Homeobox_LZ_Class_II"/>
</dbReference>
<dbReference type="Gene3D" id="1.10.10.60">
    <property type="entry name" value="Homeodomain-like"/>
    <property type="match status" value="1"/>
</dbReference>
<feature type="DNA-binding region" description="Homeobox" evidence="8">
    <location>
        <begin position="198"/>
        <end position="257"/>
    </location>
</feature>
<evidence type="ECO:0000256" key="9">
    <source>
        <dbReference type="RuleBase" id="RU000682"/>
    </source>
</evidence>
<dbReference type="Proteomes" id="UP000290289">
    <property type="component" value="Chromosome 2"/>
</dbReference>
<feature type="region of interest" description="Disordered" evidence="11">
    <location>
        <begin position="36"/>
        <end position="70"/>
    </location>
</feature>
<dbReference type="PANTHER" id="PTHR45714:SF39">
    <property type="entry name" value="HOMEOBOX-LEUCINE ZIPPER PROTEIN HAT14"/>
    <property type="match status" value="1"/>
</dbReference>
<dbReference type="Pfam" id="PF00046">
    <property type="entry name" value="Homeodomain"/>
    <property type="match status" value="1"/>
</dbReference>
<keyword evidence="3" id="KW-0805">Transcription regulation</keyword>
<comment type="caution">
    <text evidence="13">The sequence shown here is derived from an EMBL/GenBank/DDBJ whole genome shotgun (WGS) entry which is preliminary data.</text>
</comment>
<evidence type="ECO:0000256" key="7">
    <source>
        <dbReference type="ARBA" id="ARBA00023242"/>
    </source>
</evidence>
<dbReference type="InterPro" id="IPR009057">
    <property type="entry name" value="Homeodomain-like_sf"/>
</dbReference>
<name>A0A498KDN1_MALDO</name>
<dbReference type="InterPro" id="IPR017970">
    <property type="entry name" value="Homeobox_CS"/>
</dbReference>
<dbReference type="InterPro" id="IPR001356">
    <property type="entry name" value="HD"/>
</dbReference>
<dbReference type="SMART" id="SM00389">
    <property type="entry name" value="HOX"/>
    <property type="match status" value="1"/>
</dbReference>
<evidence type="ECO:0000256" key="8">
    <source>
        <dbReference type="PROSITE-ProRule" id="PRU00108"/>
    </source>
</evidence>
<dbReference type="FunFam" id="1.10.10.60:FF:000577">
    <property type="entry name" value="Homeobox-leucine zipper protein 18"/>
    <property type="match status" value="1"/>
</dbReference>
<dbReference type="PROSITE" id="PS00027">
    <property type="entry name" value="HOMEOBOX_1"/>
    <property type="match status" value="1"/>
</dbReference>
<reference evidence="13 14" key="1">
    <citation type="submission" date="2018-10" db="EMBL/GenBank/DDBJ databases">
        <title>A high-quality apple genome assembly.</title>
        <authorList>
            <person name="Hu J."/>
        </authorList>
    </citation>
    <scope>NUCLEOTIDE SEQUENCE [LARGE SCALE GENOMIC DNA]</scope>
    <source>
        <strain evidence="14">cv. HFTH1</strain>
        <tissue evidence="13">Young leaf</tissue>
    </source>
</reference>
<evidence type="ECO:0000256" key="6">
    <source>
        <dbReference type="ARBA" id="ARBA00023163"/>
    </source>
</evidence>
<protein>
    <recommendedName>
        <fullName evidence="12">Homeobox domain-containing protein</fullName>
    </recommendedName>
</protein>
<evidence type="ECO:0000256" key="10">
    <source>
        <dbReference type="SAM" id="Coils"/>
    </source>
</evidence>
<dbReference type="GO" id="GO:0005634">
    <property type="term" value="C:nucleus"/>
    <property type="evidence" value="ECO:0007669"/>
    <property type="project" value="UniProtKB-SubCell"/>
</dbReference>
<keyword evidence="7 8" id="KW-0539">Nucleus</keyword>
<dbReference type="SMR" id="A0A498KDN1"/>
<dbReference type="EMBL" id="RDQH01000328">
    <property type="protein sequence ID" value="RXI05476.1"/>
    <property type="molecule type" value="Genomic_DNA"/>
</dbReference>
<evidence type="ECO:0000256" key="11">
    <source>
        <dbReference type="SAM" id="MobiDB-lite"/>
    </source>
</evidence>
<feature type="domain" description="Homeobox" evidence="12">
    <location>
        <begin position="196"/>
        <end position="256"/>
    </location>
</feature>
<comment type="subcellular location">
    <subcellularLocation>
        <location evidence="1 8 9">Nucleus</location>
    </subcellularLocation>
</comment>
<dbReference type="PANTHER" id="PTHR45714">
    <property type="entry name" value="HOMEOBOX-LEUCINE ZIPPER PROTEIN HAT14"/>
    <property type="match status" value="1"/>
</dbReference>
<keyword evidence="6" id="KW-0804">Transcription</keyword>
<dbReference type="Gramene" id="mRNA:MD02G0266100">
    <property type="protein sequence ID" value="mRNA:MD02G0266100"/>
    <property type="gene ID" value="MD02G0266100"/>
</dbReference>
<evidence type="ECO:0000313" key="14">
    <source>
        <dbReference type="Proteomes" id="UP000290289"/>
    </source>
</evidence>
<keyword evidence="10" id="KW-0175">Coiled coil</keyword>
<dbReference type="GO" id="GO:0000981">
    <property type="term" value="F:DNA-binding transcription factor activity, RNA polymerase II-specific"/>
    <property type="evidence" value="ECO:0007669"/>
    <property type="project" value="InterPro"/>
</dbReference>
<dbReference type="PROSITE" id="PS50071">
    <property type="entry name" value="HOMEOBOX_2"/>
    <property type="match status" value="1"/>
</dbReference>
<dbReference type="OrthoDB" id="6159439at2759"/>
<dbReference type="InterPro" id="IPR003106">
    <property type="entry name" value="Leu_zip_homeo"/>
</dbReference>
<proteinExistence type="inferred from homology"/>
<keyword evidence="5 8" id="KW-0371">Homeobox</keyword>
<dbReference type="Pfam" id="PF02183">
    <property type="entry name" value="HALZ"/>
    <property type="match status" value="1"/>
</dbReference>
<feature type="compositionally biased region" description="Basic and acidic residues" evidence="11">
    <location>
        <begin position="50"/>
        <end position="60"/>
    </location>
</feature>
<dbReference type="SMART" id="SM00340">
    <property type="entry name" value="HALZ"/>
    <property type="match status" value="1"/>
</dbReference>
<accession>A0A498KDN1</accession>
<organism evidence="13 14">
    <name type="scientific">Malus domestica</name>
    <name type="common">Apple</name>
    <name type="synonym">Pyrus malus</name>
    <dbReference type="NCBI Taxonomy" id="3750"/>
    <lineage>
        <taxon>Eukaryota</taxon>
        <taxon>Viridiplantae</taxon>
        <taxon>Streptophyta</taxon>
        <taxon>Embryophyta</taxon>
        <taxon>Tracheophyta</taxon>
        <taxon>Spermatophyta</taxon>
        <taxon>Magnoliopsida</taxon>
        <taxon>eudicotyledons</taxon>
        <taxon>Gunneridae</taxon>
        <taxon>Pentapetalae</taxon>
        <taxon>rosids</taxon>
        <taxon>fabids</taxon>
        <taxon>Rosales</taxon>
        <taxon>Rosaceae</taxon>
        <taxon>Amygdaloideae</taxon>
        <taxon>Maleae</taxon>
        <taxon>Malus</taxon>
    </lineage>
</organism>
<evidence type="ECO:0000313" key="13">
    <source>
        <dbReference type="EMBL" id="RXI05476.1"/>
    </source>
</evidence>